<keyword evidence="1" id="KW-0812">Transmembrane</keyword>
<feature type="transmembrane region" description="Helical" evidence="1">
    <location>
        <begin position="112"/>
        <end position="134"/>
    </location>
</feature>
<evidence type="ECO:0000256" key="1">
    <source>
        <dbReference type="SAM" id="Phobius"/>
    </source>
</evidence>
<gene>
    <name evidence="2" type="ORF">SAMN05720606_101199</name>
</gene>
<proteinExistence type="predicted"/>
<reference evidence="3" key="1">
    <citation type="submission" date="2016-10" db="EMBL/GenBank/DDBJ databases">
        <authorList>
            <person name="Varghese N."/>
            <person name="Submissions S."/>
        </authorList>
    </citation>
    <scope>NUCLEOTIDE SEQUENCE [LARGE SCALE GENOMIC DNA]</scope>
    <source>
        <strain evidence="3">BL9</strain>
    </source>
</reference>
<feature type="transmembrane region" description="Helical" evidence="1">
    <location>
        <begin position="361"/>
        <end position="384"/>
    </location>
</feature>
<name>A0A1G5B2E0_9BACL</name>
<feature type="transmembrane region" description="Helical" evidence="1">
    <location>
        <begin position="175"/>
        <end position="195"/>
    </location>
</feature>
<dbReference type="Proteomes" id="UP000198538">
    <property type="component" value="Unassembled WGS sequence"/>
</dbReference>
<dbReference type="EMBL" id="FMVM01000001">
    <property type="protein sequence ID" value="SCX84333.1"/>
    <property type="molecule type" value="Genomic_DNA"/>
</dbReference>
<feature type="transmembrane region" description="Helical" evidence="1">
    <location>
        <begin position="250"/>
        <end position="267"/>
    </location>
</feature>
<feature type="transmembrane region" description="Helical" evidence="1">
    <location>
        <begin position="215"/>
        <end position="238"/>
    </location>
</feature>
<keyword evidence="1" id="KW-0472">Membrane</keyword>
<feature type="transmembrane region" description="Helical" evidence="1">
    <location>
        <begin position="146"/>
        <end position="168"/>
    </location>
</feature>
<dbReference type="AlphaFoldDB" id="A0A1G5B2E0"/>
<keyword evidence="1" id="KW-1133">Transmembrane helix</keyword>
<protein>
    <recommendedName>
        <fullName evidence="4">Peptide zinc metalloprotease protein</fullName>
    </recommendedName>
</protein>
<evidence type="ECO:0008006" key="4">
    <source>
        <dbReference type="Google" id="ProtNLM"/>
    </source>
</evidence>
<feature type="transmembrane region" description="Helical" evidence="1">
    <location>
        <begin position="313"/>
        <end position="341"/>
    </location>
</feature>
<organism evidence="2 3">
    <name type="scientific">Paenibacillus polysaccharolyticus</name>
    <dbReference type="NCBI Taxonomy" id="582692"/>
    <lineage>
        <taxon>Bacteria</taxon>
        <taxon>Bacillati</taxon>
        <taxon>Bacillota</taxon>
        <taxon>Bacilli</taxon>
        <taxon>Bacillales</taxon>
        <taxon>Paenibacillaceae</taxon>
        <taxon>Paenibacillus</taxon>
    </lineage>
</organism>
<dbReference type="RefSeq" id="WP_090915046.1">
    <property type="nucleotide sequence ID" value="NZ_FMVM01000001.1"/>
</dbReference>
<keyword evidence="3" id="KW-1185">Reference proteome</keyword>
<dbReference type="STRING" id="582692.SAMN05720606_101199"/>
<accession>A0A1G5B2E0</accession>
<evidence type="ECO:0000313" key="3">
    <source>
        <dbReference type="Proteomes" id="UP000198538"/>
    </source>
</evidence>
<evidence type="ECO:0000313" key="2">
    <source>
        <dbReference type="EMBL" id="SCX84333.1"/>
    </source>
</evidence>
<sequence length="394" mass="45440">MISVNLTSKVFANHLTVQKDGEEYTIGDPEQSIYIRIPIEGVLAIELMDGINTLDEISNLLKKNHDVEVDIIDFVETLLELNLIHKFNDEVLVVHRASNNEGGIREKVGRFFFNKFAVLIYLTSFIASVIIFTYNPEFLPSYQDYFIFNESVGLSLLILFLISWSLTILHESAHYFAAVSLGVPVNFKISIRWFWMVIEANMNSLWSIERKKRYLPFLAGMAWDSVILLLALVLQYIYQQDSIIVGYMRLIVLIQIYKFLWHLLIFFRTDLYYVLITITNSSNLLGEAVLYLKKIYSKSARIEWSKLKQNEQAISRVFSFIYLVGIFSAVLLFSFFSIPGFLTAVSKAITNLANNSWQSLYFWDGTIVIVLAIFNLALWIVGAYNRSKELKKAT</sequence>